<dbReference type="InterPro" id="IPR003870">
    <property type="entry name" value="DUF222"/>
</dbReference>
<name>E3IWW8_PSEI1</name>
<dbReference type="CDD" id="cd00085">
    <property type="entry name" value="HNHc"/>
    <property type="match status" value="1"/>
</dbReference>
<dbReference type="OrthoDB" id="3207853at2"/>
<dbReference type="STRING" id="298654.FraEuI1c_4599"/>
<accession>E3IWW8</accession>
<evidence type="ECO:0000259" key="1">
    <source>
        <dbReference type="SMART" id="SM00507"/>
    </source>
</evidence>
<keyword evidence="2" id="KW-0540">Nuclease</keyword>
<organism evidence="2 3">
    <name type="scientific">Pseudofrankia inefficax (strain DSM 45817 / CECT 9037 / DDB 130130 / EuI1c)</name>
    <name type="common">Frankia inefficax</name>
    <dbReference type="NCBI Taxonomy" id="298654"/>
    <lineage>
        <taxon>Bacteria</taxon>
        <taxon>Bacillati</taxon>
        <taxon>Actinomycetota</taxon>
        <taxon>Actinomycetes</taxon>
        <taxon>Frankiales</taxon>
        <taxon>Frankiaceae</taxon>
        <taxon>Pseudofrankia</taxon>
    </lineage>
</organism>
<keyword evidence="2" id="KW-0255">Endonuclease</keyword>
<dbReference type="AlphaFoldDB" id="E3IWW8"/>
<dbReference type="eggNOG" id="COG1403">
    <property type="taxonomic scope" value="Bacteria"/>
</dbReference>
<dbReference type="Proteomes" id="UP000002484">
    <property type="component" value="Chromosome"/>
</dbReference>
<feature type="domain" description="HNH nuclease" evidence="1">
    <location>
        <begin position="341"/>
        <end position="393"/>
    </location>
</feature>
<reference evidence="2 3" key="1">
    <citation type="submission" date="2010-10" db="EMBL/GenBank/DDBJ databases">
        <title>Complete sequence of Frankia sp. EuI1c.</title>
        <authorList>
            <consortium name="US DOE Joint Genome Institute"/>
            <person name="Lucas S."/>
            <person name="Copeland A."/>
            <person name="Lapidus A."/>
            <person name="Cheng J.-F."/>
            <person name="Bruce D."/>
            <person name="Goodwin L."/>
            <person name="Pitluck S."/>
            <person name="Chertkov O."/>
            <person name="Detter J.C."/>
            <person name="Han C."/>
            <person name="Tapia R."/>
            <person name="Land M."/>
            <person name="Hauser L."/>
            <person name="Jeffries C."/>
            <person name="Kyrpides N."/>
            <person name="Ivanova N."/>
            <person name="Mikhailova N."/>
            <person name="Beauchemin N."/>
            <person name="Sen A."/>
            <person name="Sur S.A."/>
            <person name="Gtari M."/>
            <person name="Wall L."/>
            <person name="Tisa L."/>
            <person name="Woyke T."/>
        </authorList>
    </citation>
    <scope>NUCLEOTIDE SEQUENCE [LARGE SCALE GENOMIC DNA]</scope>
    <source>
        <strain evidence="3">DSM 45817 / CECT 9037 / EuI1c</strain>
    </source>
</reference>
<dbReference type="KEGG" id="fri:FraEuI1c_4599"/>
<sequence length="449" mass="48755">MSIGVRSPRHHTLAELDDLVVALEKLTGANLWALTDIETLEFLDRAERASRVLSALKLAAVREIQGRDQHPVYGDECLPSVEDLLRQQLKLRAVDARRTVGLARDLDTTYPRVGAALTGAAISHGQADAIVAALNSLPADTPTEQRDWVETFLLAQAETLDAGQLAILGKTIRARIRDELHPPGSDPGDDGDQARRRELHLTDQPDGTTRVTGTLDAEAAAAIRAALEPLARPRPLGESPEDRRTVPQLRADALVELIERVLAAGTLPLSRGTRPHLTVLTTVDGLLGRSGGAPATTGYGLPLSRAALERLGCDADLTHILLSKEGMPLELGRTRRIVPPWLRRALVARDGGCAFPQCPKPAPWADAHHIVPWSARGDTSLGNTVLLCPFHHRVLHRGEWAVVMGSDSHPSFVPPYSVDPARQPRRNPLHRDLDQLYTGTWEAPEVVAA</sequence>
<proteinExistence type="predicted"/>
<evidence type="ECO:0000313" key="2">
    <source>
        <dbReference type="EMBL" id="ADP82592.1"/>
    </source>
</evidence>
<dbReference type="InParanoid" id="E3IWW8"/>
<dbReference type="InterPro" id="IPR003615">
    <property type="entry name" value="HNH_nuc"/>
</dbReference>
<gene>
    <name evidence="2" type="ordered locus">FraEuI1c_4599</name>
</gene>
<keyword evidence="2" id="KW-0378">Hydrolase</keyword>
<dbReference type="EMBL" id="CP002299">
    <property type="protein sequence ID" value="ADP82592.1"/>
    <property type="molecule type" value="Genomic_DNA"/>
</dbReference>
<keyword evidence="3" id="KW-1185">Reference proteome</keyword>
<dbReference type="GO" id="GO:0004519">
    <property type="term" value="F:endonuclease activity"/>
    <property type="evidence" value="ECO:0007669"/>
    <property type="project" value="UniProtKB-KW"/>
</dbReference>
<dbReference type="SMART" id="SM00507">
    <property type="entry name" value="HNHc"/>
    <property type="match status" value="1"/>
</dbReference>
<protein>
    <submittedName>
        <fullName evidence="2">HNH endonuclease</fullName>
    </submittedName>
</protein>
<dbReference type="Pfam" id="PF13391">
    <property type="entry name" value="HNH_2"/>
    <property type="match status" value="1"/>
</dbReference>
<dbReference type="Pfam" id="PF02720">
    <property type="entry name" value="DUF222"/>
    <property type="match status" value="1"/>
</dbReference>
<dbReference type="HOGENOM" id="CLU_022065_5_0_11"/>
<evidence type="ECO:0000313" key="3">
    <source>
        <dbReference type="Proteomes" id="UP000002484"/>
    </source>
</evidence>